<proteinExistence type="predicted"/>
<evidence type="ECO:0000313" key="1">
    <source>
        <dbReference type="EMBL" id="QHT78308.1"/>
    </source>
</evidence>
<sequence>MTSISNAAYFGPGGVTTVTRQIINRQYLTGGHPQCLCVPASSNKKVLSNAIYNENGIIIKPEIIKNMDLVQTQNERIATIIKYSPGGRVQYGNPCSIKPTTFLGRTEGQPGGIICPLKNKF</sequence>
<reference evidence="1" key="1">
    <citation type="journal article" date="2020" name="Nature">
        <title>Giant virus diversity and host interactions through global metagenomics.</title>
        <authorList>
            <person name="Schulz F."/>
            <person name="Roux S."/>
            <person name="Paez-Espino D."/>
            <person name="Jungbluth S."/>
            <person name="Walsh D.A."/>
            <person name="Denef V.J."/>
            <person name="McMahon K.D."/>
            <person name="Konstantinidis K.T."/>
            <person name="Eloe-Fadrosh E.A."/>
            <person name="Kyrpides N.C."/>
            <person name="Woyke T."/>
        </authorList>
    </citation>
    <scope>NUCLEOTIDE SEQUENCE</scope>
    <source>
        <strain evidence="1">GVMAG-M-3300023179-91</strain>
    </source>
</reference>
<accession>A0A6C0HCJ7</accession>
<dbReference type="EMBL" id="MN739930">
    <property type="protein sequence ID" value="QHT78308.1"/>
    <property type="molecule type" value="Genomic_DNA"/>
</dbReference>
<organism evidence="1">
    <name type="scientific">viral metagenome</name>
    <dbReference type="NCBI Taxonomy" id="1070528"/>
    <lineage>
        <taxon>unclassified sequences</taxon>
        <taxon>metagenomes</taxon>
        <taxon>organismal metagenomes</taxon>
    </lineage>
</organism>
<protein>
    <submittedName>
        <fullName evidence="1">Uncharacterized protein</fullName>
    </submittedName>
</protein>
<dbReference type="AlphaFoldDB" id="A0A6C0HCJ7"/>
<name>A0A6C0HCJ7_9ZZZZ</name>